<evidence type="ECO:0000313" key="3">
    <source>
        <dbReference type="Proteomes" id="UP001620626"/>
    </source>
</evidence>
<reference evidence="2 3" key="1">
    <citation type="submission" date="2024-10" db="EMBL/GenBank/DDBJ databases">
        <authorList>
            <person name="Kim D."/>
        </authorList>
    </citation>
    <scope>NUCLEOTIDE SEQUENCE [LARGE SCALE GENOMIC DNA]</scope>
    <source>
        <strain evidence="2">BH-2024</strain>
    </source>
</reference>
<feature type="compositionally biased region" description="Polar residues" evidence="1">
    <location>
        <begin position="78"/>
        <end position="87"/>
    </location>
</feature>
<evidence type="ECO:0000256" key="1">
    <source>
        <dbReference type="SAM" id="MobiDB-lite"/>
    </source>
</evidence>
<dbReference type="EMBL" id="JBICBT010000591">
    <property type="protein sequence ID" value="KAL3108281.1"/>
    <property type="molecule type" value="Genomic_DNA"/>
</dbReference>
<dbReference type="AlphaFoldDB" id="A0ABD2KZK3"/>
<evidence type="ECO:0000313" key="2">
    <source>
        <dbReference type="EMBL" id="KAL3108281.1"/>
    </source>
</evidence>
<name>A0ABD2KZK3_9BILA</name>
<keyword evidence="3" id="KW-1185">Reference proteome</keyword>
<comment type="caution">
    <text evidence="2">The sequence shown here is derived from an EMBL/GenBank/DDBJ whole genome shotgun (WGS) entry which is preliminary data.</text>
</comment>
<sequence>MPKCPASTTFVVSVDDSAQPSVNIGPPEQMENTPTHVVPPVVSLSNSIQADNRRWSTEHASWIRDELNSCPPLKNGRNLPNSKSPYR</sequence>
<accession>A0ABD2KZK3</accession>
<protein>
    <submittedName>
        <fullName evidence="2">Uncharacterized protein</fullName>
    </submittedName>
</protein>
<proteinExistence type="predicted"/>
<feature type="region of interest" description="Disordered" evidence="1">
    <location>
        <begin position="67"/>
        <end position="87"/>
    </location>
</feature>
<dbReference type="Proteomes" id="UP001620626">
    <property type="component" value="Unassembled WGS sequence"/>
</dbReference>
<gene>
    <name evidence="2" type="ORF">niasHT_014430</name>
</gene>
<organism evidence="2 3">
    <name type="scientific">Heterodera trifolii</name>
    <dbReference type="NCBI Taxonomy" id="157864"/>
    <lineage>
        <taxon>Eukaryota</taxon>
        <taxon>Metazoa</taxon>
        <taxon>Ecdysozoa</taxon>
        <taxon>Nematoda</taxon>
        <taxon>Chromadorea</taxon>
        <taxon>Rhabditida</taxon>
        <taxon>Tylenchina</taxon>
        <taxon>Tylenchomorpha</taxon>
        <taxon>Tylenchoidea</taxon>
        <taxon>Heteroderidae</taxon>
        <taxon>Heteroderinae</taxon>
        <taxon>Heterodera</taxon>
    </lineage>
</organism>